<keyword evidence="2" id="KW-1185">Reference proteome</keyword>
<name>A0A7C8MCY8_9PLEO</name>
<dbReference type="AlphaFoldDB" id="A0A7C8MCY8"/>
<evidence type="ECO:0000313" key="1">
    <source>
        <dbReference type="EMBL" id="KAF2870202.1"/>
    </source>
</evidence>
<protein>
    <recommendedName>
        <fullName evidence="3">PNPLA domain-containing protein</fullName>
    </recommendedName>
</protein>
<proteinExistence type="predicted"/>
<evidence type="ECO:0008006" key="3">
    <source>
        <dbReference type="Google" id="ProtNLM"/>
    </source>
</evidence>
<accession>A0A7C8MCY8</accession>
<evidence type="ECO:0000313" key="2">
    <source>
        <dbReference type="Proteomes" id="UP000481861"/>
    </source>
</evidence>
<organism evidence="1 2">
    <name type="scientific">Massariosphaeria phaeospora</name>
    <dbReference type="NCBI Taxonomy" id="100035"/>
    <lineage>
        <taxon>Eukaryota</taxon>
        <taxon>Fungi</taxon>
        <taxon>Dikarya</taxon>
        <taxon>Ascomycota</taxon>
        <taxon>Pezizomycotina</taxon>
        <taxon>Dothideomycetes</taxon>
        <taxon>Pleosporomycetidae</taxon>
        <taxon>Pleosporales</taxon>
        <taxon>Pleosporales incertae sedis</taxon>
        <taxon>Massariosphaeria</taxon>
    </lineage>
</organism>
<dbReference type="OrthoDB" id="6612291at2759"/>
<dbReference type="Gene3D" id="3.40.1090.10">
    <property type="entry name" value="Cytosolic phospholipase A2 catalytic domain"/>
    <property type="match status" value="2"/>
</dbReference>
<gene>
    <name evidence="1" type="ORF">BDV95DRAFT_608207</name>
</gene>
<dbReference type="EMBL" id="JAADJZ010000014">
    <property type="protein sequence ID" value="KAF2870202.1"/>
    <property type="molecule type" value="Genomic_DNA"/>
</dbReference>
<sequence>MHGSELRLLALDGGGGRGLSALMMLEEMIEAVNPGTTPKPCDYLLVCATSKETSETVCVTSYHTPRDLLNNVAIWATCRATSAASSFFDPLAIARFGEQFINGATGDVLPIGKTLVETKQTAKQFRHERPLLDNTGRYYRFKVDRGLEDIGLEEAKIVKEMAAATRSYNLTQVKQITVSTGSRDLPNAGA</sequence>
<reference evidence="1 2" key="1">
    <citation type="submission" date="2020-01" db="EMBL/GenBank/DDBJ databases">
        <authorList>
            <consortium name="DOE Joint Genome Institute"/>
            <person name="Haridas S."/>
            <person name="Albert R."/>
            <person name="Binder M."/>
            <person name="Bloem J."/>
            <person name="Labutti K."/>
            <person name="Salamov A."/>
            <person name="Andreopoulos B."/>
            <person name="Baker S.E."/>
            <person name="Barry K."/>
            <person name="Bills G."/>
            <person name="Bluhm B.H."/>
            <person name="Cannon C."/>
            <person name="Castanera R."/>
            <person name="Culley D.E."/>
            <person name="Daum C."/>
            <person name="Ezra D."/>
            <person name="Gonzalez J.B."/>
            <person name="Henrissat B."/>
            <person name="Kuo A."/>
            <person name="Liang C."/>
            <person name="Lipzen A."/>
            <person name="Lutzoni F."/>
            <person name="Magnuson J."/>
            <person name="Mondo S."/>
            <person name="Nolan M."/>
            <person name="Ohm R."/>
            <person name="Pangilinan J."/>
            <person name="Park H.-J.H."/>
            <person name="Ramirez L."/>
            <person name="Alfaro M."/>
            <person name="Sun H."/>
            <person name="Tritt A."/>
            <person name="Yoshinaga Y."/>
            <person name="Zwiers L.-H.L."/>
            <person name="Turgeon B.G."/>
            <person name="Goodwin S.B."/>
            <person name="Spatafora J.W."/>
            <person name="Crous P.W."/>
            <person name="Grigoriev I.V."/>
        </authorList>
    </citation>
    <scope>NUCLEOTIDE SEQUENCE [LARGE SCALE GENOMIC DNA]</scope>
    <source>
        <strain evidence="1 2">CBS 611.86</strain>
    </source>
</reference>
<dbReference type="SUPFAM" id="SSF52151">
    <property type="entry name" value="FabD/lysophospholipase-like"/>
    <property type="match status" value="1"/>
</dbReference>
<dbReference type="Proteomes" id="UP000481861">
    <property type="component" value="Unassembled WGS sequence"/>
</dbReference>
<dbReference type="InterPro" id="IPR016035">
    <property type="entry name" value="Acyl_Trfase/lysoPLipase"/>
</dbReference>
<comment type="caution">
    <text evidence="1">The sequence shown here is derived from an EMBL/GenBank/DDBJ whole genome shotgun (WGS) entry which is preliminary data.</text>
</comment>